<gene>
    <name evidence="1" type="ORF">ASPVEDRAFT_187964</name>
</gene>
<evidence type="ECO:0000313" key="2">
    <source>
        <dbReference type="Proteomes" id="UP000184073"/>
    </source>
</evidence>
<protein>
    <recommendedName>
        <fullName evidence="3">Glutathionylspermidine synthase pre-ATP-grasp-like domain-containing protein</fullName>
    </recommendedName>
</protein>
<dbReference type="Proteomes" id="UP000184073">
    <property type="component" value="Unassembled WGS sequence"/>
</dbReference>
<sequence length="504" mass="56731">MKAPSNTQSMHQICLSKSRDGDALVLPTEADAHVRRQEKLLAESSLEISCPRGAWPKDSHLSFSPHPMIVTERHNASVQAIHDALVLAVTHIIERWWTDRGAKFPQRMPLEPQEEALLQWMDTLDSDTLPPYRERRGSWRPDFLVEKVTDPMNPSLTVEQFRVCEINARFCCNGLLHAAHGQQALSDLGAEEKGFAGATDPSHLLNGLFTLFDPTRPLHLLKSQEAGIDIPMFAHYAEHLKGVRLAFIRPEDLRLIPDEKAKLGHRLCCTAKIPGNNNTEWFVYNGETLEEIHQVGLELYQHELRGLSPEIMRALAVRCFNDMRTIFFVHDKRLLGIIHQELDDLVHKHSVLTATQAEVLRQGITPTMLAGSPELDAFAKQCRAIPTYKDGFVLKPIRSAKGAGILFGDELTPEEWEAKLGHLRDASIVPGQVEYIVQRQIRQIKYDVFMREREGLQSNFLIGTYHAIHGENLGLGVWRSGPGRICAISHGGAWMCSVMPTGLF</sequence>
<dbReference type="RefSeq" id="XP_040665426.1">
    <property type="nucleotide sequence ID" value="XM_040809021.1"/>
</dbReference>
<reference evidence="2" key="1">
    <citation type="journal article" date="2017" name="Genome Biol.">
        <title>Comparative genomics reveals high biological diversity and specific adaptations in the industrially and medically important fungal genus Aspergillus.</title>
        <authorList>
            <person name="de Vries R.P."/>
            <person name="Riley R."/>
            <person name="Wiebenga A."/>
            <person name="Aguilar-Osorio G."/>
            <person name="Amillis S."/>
            <person name="Uchima C.A."/>
            <person name="Anderluh G."/>
            <person name="Asadollahi M."/>
            <person name="Askin M."/>
            <person name="Barry K."/>
            <person name="Battaglia E."/>
            <person name="Bayram O."/>
            <person name="Benocci T."/>
            <person name="Braus-Stromeyer S.A."/>
            <person name="Caldana C."/>
            <person name="Canovas D."/>
            <person name="Cerqueira G.C."/>
            <person name="Chen F."/>
            <person name="Chen W."/>
            <person name="Choi C."/>
            <person name="Clum A."/>
            <person name="Dos Santos R.A."/>
            <person name="Damasio A.R."/>
            <person name="Diallinas G."/>
            <person name="Emri T."/>
            <person name="Fekete E."/>
            <person name="Flipphi M."/>
            <person name="Freyberg S."/>
            <person name="Gallo A."/>
            <person name="Gournas C."/>
            <person name="Habgood R."/>
            <person name="Hainaut M."/>
            <person name="Harispe M.L."/>
            <person name="Henrissat B."/>
            <person name="Hilden K.S."/>
            <person name="Hope R."/>
            <person name="Hossain A."/>
            <person name="Karabika E."/>
            <person name="Karaffa L."/>
            <person name="Karanyi Z."/>
            <person name="Krasevec N."/>
            <person name="Kuo A."/>
            <person name="Kusch H."/>
            <person name="LaButti K."/>
            <person name="Lagendijk E.L."/>
            <person name="Lapidus A."/>
            <person name="Levasseur A."/>
            <person name="Lindquist E."/>
            <person name="Lipzen A."/>
            <person name="Logrieco A.F."/>
            <person name="MacCabe A."/>
            <person name="Maekelae M.R."/>
            <person name="Malavazi I."/>
            <person name="Melin P."/>
            <person name="Meyer V."/>
            <person name="Mielnichuk N."/>
            <person name="Miskei M."/>
            <person name="Molnar A.P."/>
            <person name="Mule G."/>
            <person name="Ngan C.Y."/>
            <person name="Orejas M."/>
            <person name="Orosz E."/>
            <person name="Ouedraogo J.P."/>
            <person name="Overkamp K.M."/>
            <person name="Park H.-S."/>
            <person name="Perrone G."/>
            <person name="Piumi F."/>
            <person name="Punt P.J."/>
            <person name="Ram A.F."/>
            <person name="Ramon A."/>
            <person name="Rauscher S."/>
            <person name="Record E."/>
            <person name="Riano-Pachon D.M."/>
            <person name="Robert V."/>
            <person name="Roehrig J."/>
            <person name="Ruller R."/>
            <person name="Salamov A."/>
            <person name="Salih N.S."/>
            <person name="Samson R.A."/>
            <person name="Sandor E."/>
            <person name="Sanguinetti M."/>
            <person name="Schuetze T."/>
            <person name="Sepcic K."/>
            <person name="Shelest E."/>
            <person name="Sherlock G."/>
            <person name="Sophianopoulou V."/>
            <person name="Squina F.M."/>
            <person name="Sun H."/>
            <person name="Susca A."/>
            <person name="Todd R.B."/>
            <person name="Tsang A."/>
            <person name="Unkles S.E."/>
            <person name="van de Wiele N."/>
            <person name="van Rossen-Uffink D."/>
            <person name="Oliveira J.V."/>
            <person name="Vesth T.C."/>
            <person name="Visser J."/>
            <person name="Yu J.-H."/>
            <person name="Zhou M."/>
            <person name="Andersen M.R."/>
            <person name="Archer D.B."/>
            <person name="Baker S.E."/>
            <person name="Benoit I."/>
            <person name="Brakhage A.A."/>
            <person name="Braus G.H."/>
            <person name="Fischer R."/>
            <person name="Frisvad J.C."/>
            <person name="Goldman G.H."/>
            <person name="Houbraken J."/>
            <person name="Oakley B."/>
            <person name="Pocsi I."/>
            <person name="Scazzocchio C."/>
            <person name="Seiboth B."/>
            <person name="vanKuyk P.A."/>
            <person name="Wortman J."/>
            <person name="Dyer P.S."/>
            <person name="Grigoriev I.V."/>
        </authorList>
    </citation>
    <scope>NUCLEOTIDE SEQUENCE [LARGE SCALE GENOMIC DNA]</scope>
    <source>
        <strain evidence="2">CBS 583.65</strain>
    </source>
</reference>
<accession>A0A1L9PDR1</accession>
<organism evidence="1 2">
    <name type="scientific">Aspergillus versicolor CBS 583.65</name>
    <dbReference type="NCBI Taxonomy" id="1036611"/>
    <lineage>
        <taxon>Eukaryota</taxon>
        <taxon>Fungi</taxon>
        <taxon>Dikarya</taxon>
        <taxon>Ascomycota</taxon>
        <taxon>Pezizomycotina</taxon>
        <taxon>Eurotiomycetes</taxon>
        <taxon>Eurotiomycetidae</taxon>
        <taxon>Eurotiales</taxon>
        <taxon>Aspergillaceae</taxon>
        <taxon>Aspergillus</taxon>
        <taxon>Aspergillus subgen. Nidulantes</taxon>
    </lineage>
</organism>
<evidence type="ECO:0000313" key="1">
    <source>
        <dbReference type="EMBL" id="OJI99663.1"/>
    </source>
</evidence>
<dbReference type="AlphaFoldDB" id="A0A1L9PDR1"/>
<dbReference type="EMBL" id="KV878127">
    <property type="protein sequence ID" value="OJI99663.1"/>
    <property type="molecule type" value="Genomic_DNA"/>
</dbReference>
<evidence type="ECO:0008006" key="3">
    <source>
        <dbReference type="Google" id="ProtNLM"/>
    </source>
</evidence>
<dbReference type="GeneID" id="63724532"/>
<name>A0A1L9PDR1_ASPVE</name>
<keyword evidence="2" id="KW-1185">Reference proteome</keyword>
<dbReference type="SUPFAM" id="SSF56059">
    <property type="entry name" value="Glutathione synthetase ATP-binding domain-like"/>
    <property type="match status" value="1"/>
</dbReference>
<dbReference type="OrthoDB" id="2117718at2759"/>
<dbReference type="VEuPathDB" id="FungiDB:ASPVEDRAFT_187964"/>
<proteinExistence type="predicted"/>